<dbReference type="KEGG" id="tdu:QJT80_02590"/>
<dbReference type="EMBL" id="CP124755">
    <property type="protein sequence ID" value="WGZ91369.1"/>
    <property type="molecule type" value="Genomic_DNA"/>
</dbReference>
<dbReference type="Proteomes" id="UP001300672">
    <property type="component" value="Chromosome"/>
</dbReference>
<proteinExistence type="predicted"/>
<accession>A0AA95HAD8</accession>
<evidence type="ECO:0000313" key="1">
    <source>
        <dbReference type="EMBL" id="WGZ91369.1"/>
    </source>
</evidence>
<gene>
    <name evidence="1" type="ORF">QJT80_02590</name>
</gene>
<sequence length="108" mass="12451">MSVAMSYELMITLNEPWIVIKQHQHELRCLVHQDHYVQRLICEFSVKNQPLSASVSALERKQAHFVKRMASFIGAYVRVKDTLDLEADLARVIQTQLRSANNSANTRL</sequence>
<reference evidence="1" key="2">
    <citation type="submission" date="2023-04" db="EMBL/GenBank/DDBJ databases">
        <authorList>
            <person name="Beletskiy A.V."/>
            <person name="Mardanov A.V."/>
            <person name="Ravin N.V."/>
        </authorList>
    </citation>
    <scope>NUCLEOTIDE SEQUENCE</scope>
    <source>
        <strain evidence="1">GKL-01</strain>
    </source>
</reference>
<name>A0AA95HAD8_9GAMM</name>
<reference evidence="1" key="1">
    <citation type="journal article" date="2023" name="Int. J. Mol. Sci.">
        <title>Metagenomics Revealed a New Genus 'Candidatus Thiocaldithrix dubininis' gen. nov., sp. nov. and a New Species 'Candidatus Thiothrix putei' sp. nov. in the Family Thiotrichaceae, Some Members of Which Have Traits of Both Na+- and H+-Motive Energetics.</title>
        <authorList>
            <person name="Ravin N.V."/>
            <person name="Muntyan M.S."/>
            <person name="Smolyakov D.D."/>
            <person name="Rudenko T.S."/>
            <person name="Beletsky A.V."/>
            <person name="Mardanov A.V."/>
            <person name="Grabovich M.Y."/>
        </authorList>
    </citation>
    <scope>NUCLEOTIDE SEQUENCE</scope>
    <source>
        <strain evidence="1">GKL-01</strain>
    </source>
</reference>
<dbReference type="AlphaFoldDB" id="A0AA95HAD8"/>
<organism evidence="1">
    <name type="scientific">Candidatus Thiocaldithrix dubininis</name>
    <dbReference type="NCBI Taxonomy" id="3080823"/>
    <lineage>
        <taxon>Bacteria</taxon>
        <taxon>Pseudomonadati</taxon>
        <taxon>Pseudomonadota</taxon>
        <taxon>Gammaproteobacteria</taxon>
        <taxon>Thiotrichales</taxon>
        <taxon>Thiotrichaceae</taxon>
        <taxon>Candidatus Thiocaldithrix</taxon>
    </lineage>
</organism>
<protein>
    <submittedName>
        <fullName evidence="1">Uncharacterized protein</fullName>
    </submittedName>
</protein>